<dbReference type="Proteomes" id="UP000274097">
    <property type="component" value="Unassembled WGS sequence"/>
</dbReference>
<evidence type="ECO:0000256" key="2">
    <source>
        <dbReference type="ARBA" id="ARBA00022692"/>
    </source>
</evidence>
<dbReference type="AlphaFoldDB" id="A0A3A9JKM9"/>
<dbReference type="InParanoid" id="A0A3A9JKM9"/>
<evidence type="ECO:0000256" key="3">
    <source>
        <dbReference type="ARBA" id="ARBA00022989"/>
    </source>
</evidence>
<feature type="region of interest" description="Disordered" evidence="5">
    <location>
        <begin position="166"/>
        <end position="186"/>
    </location>
</feature>
<dbReference type="PANTHER" id="PTHR36926">
    <property type="entry name" value="COLICIN V PRODUCTION PROTEIN"/>
    <property type="match status" value="1"/>
</dbReference>
<reference evidence="7 10" key="1">
    <citation type="submission" date="2018-09" db="EMBL/GenBank/DDBJ databases">
        <title>Roseomonas sp. nov., isolated from feces of Tibetan antelopes in the Qinghai-Tibet plateau, China.</title>
        <authorList>
            <person name="Tian Z."/>
        </authorList>
    </citation>
    <scope>NUCLEOTIDE SEQUENCE [LARGE SCALE GENOMIC DNA]</scope>
    <source>
        <strain evidence="8 9">Z23</strain>
        <strain evidence="7 10">Z24</strain>
    </source>
</reference>
<dbReference type="PANTHER" id="PTHR36926:SF1">
    <property type="entry name" value="COLICIN V PRODUCTION PROTEIN"/>
    <property type="match status" value="1"/>
</dbReference>
<dbReference type="FunCoup" id="A0A3A9JKM9">
    <property type="interactions" value="135"/>
</dbReference>
<protein>
    <submittedName>
        <fullName evidence="7">CvpA family protein</fullName>
    </submittedName>
</protein>
<evidence type="ECO:0000256" key="5">
    <source>
        <dbReference type="SAM" id="MobiDB-lite"/>
    </source>
</evidence>
<evidence type="ECO:0000313" key="10">
    <source>
        <dbReference type="Proteomes" id="UP000278036"/>
    </source>
</evidence>
<dbReference type="InterPro" id="IPR003825">
    <property type="entry name" value="Colicin-V_CvpA"/>
</dbReference>
<sequence length="186" mass="19928">MTWVDGLVLAVLALSALIAYFRGLVREVLGIGAWAGAIAFALYAQPAVKPLAMKYLTTEWMAELAALAVAFLLALLVLKLLIGWFAGIVRHSVLGGVDRALGIVFGLARGAFLLVLAYIVGGLFLPATDLWPEAVRNARTLPVVADAAQAVVSFLPAEYRPRLPELPDRGLPSMDELLRPPARGRT</sequence>
<evidence type="ECO:0000256" key="1">
    <source>
        <dbReference type="ARBA" id="ARBA00004141"/>
    </source>
</evidence>
<dbReference type="RefSeq" id="WP_120637438.1">
    <property type="nucleotide sequence ID" value="NZ_RAQU01000023.1"/>
</dbReference>
<feature type="transmembrane region" description="Helical" evidence="6">
    <location>
        <begin position="28"/>
        <end position="44"/>
    </location>
</feature>
<organism evidence="7 10">
    <name type="scientific">Teichococcus wenyumeiae</name>
    <dbReference type="NCBI Taxonomy" id="2478470"/>
    <lineage>
        <taxon>Bacteria</taxon>
        <taxon>Pseudomonadati</taxon>
        <taxon>Pseudomonadota</taxon>
        <taxon>Alphaproteobacteria</taxon>
        <taxon>Acetobacterales</taxon>
        <taxon>Roseomonadaceae</taxon>
        <taxon>Roseomonas</taxon>
    </lineage>
</organism>
<dbReference type="GO" id="GO:0009403">
    <property type="term" value="P:toxin biosynthetic process"/>
    <property type="evidence" value="ECO:0007669"/>
    <property type="project" value="InterPro"/>
</dbReference>
<keyword evidence="4 6" id="KW-0472">Membrane</keyword>
<evidence type="ECO:0000256" key="6">
    <source>
        <dbReference type="SAM" id="Phobius"/>
    </source>
</evidence>
<feature type="transmembrane region" description="Helical" evidence="6">
    <location>
        <begin position="64"/>
        <end position="89"/>
    </location>
</feature>
<dbReference type="Proteomes" id="UP000278036">
    <property type="component" value="Unassembled WGS sequence"/>
</dbReference>
<keyword evidence="9" id="KW-1185">Reference proteome</keyword>
<feature type="transmembrane region" description="Helical" evidence="6">
    <location>
        <begin position="6"/>
        <end position="21"/>
    </location>
</feature>
<dbReference type="GO" id="GO:0016020">
    <property type="term" value="C:membrane"/>
    <property type="evidence" value="ECO:0007669"/>
    <property type="project" value="UniProtKB-SubCell"/>
</dbReference>
<keyword evidence="2 6" id="KW-0812">Transmembrane</keyword>
<evidence type="ECO:0000313" key="7">
    <source>
        <dbReference type="EMBL" id="RKK05115.1"/>
    </source>
</evidence>
<gene>
    <name evidence="7" type="ORF">D6Z83_06060</name>
    <name evidence="8" type="ORF">EBE87_14115</name>
</gene>
<dbReference type="EMBL" id="RFLX01000009">
    <property type="protein sequence ID" value="RMI20941.1"/>
    <property type="molecule type" value="Genomic_DNA"/>
</dbReference>
<dbReference type="Pfam" id="PF02674">
    <property type="entry name" value="Colicin_V"/>
    <property type="match status" value="1"/>
</dbReference>
<dbReference type="OrthoDB" id="9806894at2"/>
<evidence type="ECO:0000313" key="8">
    <source>
        <dbReference type="EMBL" id="RMI20941.1"/>
    </source>
</evidence>
<evidence type="ECO:0000256" key="4">
    <source>
        <dbReference type="ARBA" id="ARBA00023136"/>
    </source>
</evidence>
<dbReference type="EMBL" id="RAQU01000023">
    <property type="protein sequence ID" value="RKK05115.1"/>
    <property type="molecule type" value="Genomic_DNA"/>
</dbReference>
<accession>A0A3A9JKM9</accession>
<comment type="subcellular location">
    <subcellularLocation>
        <location evidence="1">Membrane</location>
        <topology evidence="1">Multi-pass membrane protein</topology>
    </subcellularLocation>
</comment>
<proteinExistence type="predicted"/>
<feature type="transmembrane region" description="Helical" evidence="6">
    <location>
        <begin position="101"/>
        <end position="125"/>
    </location>
</feature>
<dbReference type="InterPro" id="IPR052719">
    <property type="entry name" value="CvpA-like"/>
</dbReference>
<comment type="caution">
    <text evidence="7">The sequence shown here is derived from an EMBL/GenBank/DDBJ whole genome shotgun (WGS) entry which is preliminary data.</text>
</comment>
<evidence type="ECO:0000313" key="9">
    <source>
        <dbReference type="Proteomes" id="UP000274097"/>
    </source>
</evidence>
<keyword evidence="3 6" id="KW-1133">Transmembrane helix</keyword>
<name>A0A3A9JKM9_9PROT</name>